<name>A0A4C1ZIZ7_EUMVA</name>
<evidence type="ECO:0000313" key="2">
    <source>
        <dbReference type="Proteomes" id="UP000299102"/>
    </source>
</evidence>
<organism evidence="1 2">
    <name type="scientific">Eumeta variegata</name>
    <name type="common">Bagworm moth</name>
    <name type="synonym">Eumeta japonica</name>
    <dbReference type="NCBI Taxonomy" id="151549"/>
    <lineage>
        <taxon>Eukaryota</taxon>
        <taxon>Metazoa</taxon>
        <taxon>Ecdysozoa</taxon>
        <taxon>Arthropoda</taxon>
        <taxon>Hexapoda</taxon>
        <taxon>Insecta</taxon>
        <taxon>Pterygota</taxon>
        <taxon>Neoptera</taxon>
        <taxon>Endopterygota</taxon>
        <taxon>Lepidoptera</taxon>
        <taxon>Glossata</taxon>
        <taxon>Ditrysia</taxon>
        <taxon>Tineoidea</taxon>
        <taxon>Psychidae</taxon>
        <taxon>Oiketicinae</taxon>
        <taxon>Eumeta</taxon>
    </lineage>
</organism>
<dbReference type="EMBL" id="BGZK01001838">
    <property type="protein sequence ID" value="GBP87143.1"/>
    <property type="molecule type" value="Genomic_DNA"/>
</dbReference>
<evidence type="ECO:0000313" key="1">
    <source>
        <dbReference type="EMBL" id="GBP87143.1"/>
    </source>
</evidence>
<protein>
    <submittedName>
        <fullName evidence="1">Uncharacterized protein</fullName>
    </submittedName>
</protein>
<reference evidence="1 2" key="1">
    <citation type="journal article" date="2019" name="Commun. Biol.">
        <title>The bagworm genome reveals a unique fibroin gene that provides high tensile strength.</title>
        <authorList>
            <person name="Kono N."/>
            <person name="Nakamura H."/>
            <person name="Ohtoshi R."/>
            <person name="Tomita M."/>
            <person name="Numata K."/>
            <person name="Arakawa K."/>
        </authorList>
    </citation>
    <scope>NUCLEOTIDE SEQUENCE [LARGE SCALE GENOMIC DNA]</scope>
</reference>
<keyword evidence="2" id="KW-1185">Reference proteome</keyword>
<dbReference type="Proteomes" id="UP000299102">
    <property type="component" value="Unassembled WGS sequence"/>
</dbReference>
<sequence length="99" mass="10971">MAKPKIDRILGTAVSQSVASDKANDSPWAEIAKANIKFSWISSSMKVAHTLRTRVHGSSLGFLSPSPRKEKIEKNNKKYIRRSCTPTATCESSCYNKQV</sequence>
<proteinExistence type="predicted"/>
<comment type="caution">
    <text evidence="1">The sequence shown here is derived from an EMBL/GenBank/DDBJ whole genome shotgun (WGS) entry which is preliminary data.</text>
</comment>
<gene>
    <name evidence="1" type="ORF">EVAR_102326_1</name>
</gene>
<accession>A0A4C1ZIZ7</accession>
<dbReference type="AlphaFoldDB" id="A0A4C1ZIZ7"/>